<evidence type="ECO:0000256" key="3">
    <source>
        <dbReference type="ARBA" id="ARBA00023163"/>
    </source>
</evidence>
<feature type="domain" description="HTH araC/xylS-type" evidence="5">
    <location>
        <begin position="194"/>
        <end position="295"/>
    </location>
</feature>
<protein>
    <submittedName>
        <fullName evidence="6">AraC family transcriptional regulator</fullName>
    </submittedName>
</protein>
<name>A0A4P6F3R5_9MICO</name>
<feature type="region of interest" description="Disordered" evidence="4">
    <location>
        <begin position="1"/>
        <end position="24"/>
    </location>
</feature>
<gene>
    <name evidence="6" type="ORF">ET471_09575</name>
</gene>
<keyword evidence="1" id="KW-0805">Transcription regulation</keyword>
<dbReference type="Proteomes" id="UP000292118">
    <property type="component" value="Chromosome"/>
</dbReference>
<evidence type="ECO:0000256" key="1">
    <source>
        <dbReference type="ARBA" id="ARBA00023015"/>
    </source>
</evidence>
<evidence type="ECO:0000259" key="5">
    <source>
        <dbReference type="PROSITE" id="PS01124"/>
    </source>
</evidence>
<organism evidence="6 7">
    <name type="scientific">Xylanimonas protaetiae</name>
    <dbReference type="NCBI Taxonomy" id="2509457"/>
    <lineage>
        <taxon>Bacteria</taxon>
        <taxon>Bacillati</taxon>
        <taxon>Actinomycetota</taxon>
        <taxon>Actinomycetes</taxon>
        <taxon>Micrococcales</taxon>
        <taxon>Promicromonosporaceae</taxon>
        <taxon>Xylanimonas</taxon>
    </lineage>
</organism>
<evidence type="ECO:0000313" key="7">
    <source>
        <dbReference type="Proteomes" id="UP000292118"/>
    </source>
</evidence>
<dbReference type="InterPro" id="IPR018060">
    <property type="entry name" value="HTH_AraC"/>
</dbReference>
<evidence type="ECO:0000256" key="4">
    <source>
        <dbReference type="SAM" id="MobiDB-lite"/>
    </source>
</evidence>
<accession>A0A4P6F3R5</accession>
<keyword evidence="3" id="KW-0804">Transcription</keyword>
<dbReference type="OrthoDB" id="4929247at2"/>
<dbReference type="EMBL" id="CP035493">
    <property type="protein sequence ID" value="QAY70252.1"/>
    <property type="molecule type" value="Genomic_DNA"/>
</dbReference>
<dbReference type="SMART" id="SM00342">
    <property type="entry name" value="HTH_ARAC"/>
    <property type="match status" value="1"/>
</dbReference>
<dbReference type="PANTHER" id="PTHR46796">
    <property type="entry name" value="HTH-TYPE TRANSCRIPTIONAL ACTIVATOR RHAS-RELATED"/>
    <property type="match status" value="1"/>
</dbReference>
<dbReference type="KEGG" id="xya:ET471_09575"/>
<dbReference type="PROSITE" id="PS01124">
    <property type="entry name" value="HTH_ARAC_FAMILY_2"/>
    <property type="match status" value="1"/>
</dbReference>
<dbReference type="AlphaFoldDB" id="A0A4P6F3R5"/>
<keyword evidence="2" id="KW-0238">DNA-binding</keyword>
<proteinExistence type="predicted"/>
<evidence type="ECO:0000256" key="2">
    <source>
        <dbReference type="ARBA" id="ARBA00023125"/>
    </source>
</evidence>
<dbReference type="RefSeq" id="WP_129187813.1">
    <property type="nucleotide sequence ID" value="NZ_CP035493.1"/>
</dbReference>
<dbReference type="InterPro" id="IPR050204">
    <property type="entry name" value="AraC_XylS_family_regulators"/>
</dbReference>
<evidence type="ECO:0000313" key="6">
    <source>
        <dbReference type="EMBL" id="QAY70252.1"/>
    </source>
</evidence>
<sequence length="300" mass="31608">MTTTMRARHATPAGGSRPAPRGDGPTLRAAAKFGDLVVTCVEHGPVRLAGDSQVFARTPGAPRLCMVLGGKVRLLHPDAQDVLAPRDAALLQADSRIGWASDGPARVLLCDVPPTTPGLTAMPVTRPFVVGRAAIAVPSALAAFLLDLLRQEARGISHDGRRELAGVLGPMVSSTVTSLAVAGSTTWEPELRRQSALRVIAAHYTDPDLSSETVARRLGLSRRTLQRLFEADGRSVTQHIHDLRTQHAVARLRDPLLSHAPLEDIAALTGFGSAVGLRRAVVEATGQTPSELRTAACAAA</sequence>
<dbReference type="Pfam" id="PF12833">
    <property type="entry name" value="HTH_18"/>
    <property type="match status" value="1"/>
</dbReference>
<dbReference type="GO" id="GO:0043565">
    <property type="term" value="F:sequence-specific DNA binding"/>
    <property type="evidence" value="ECO:0007669"/>
    <property type="project" value="InterPro"/>
</dbReference>
<reference evidence="6 7" key="1">
    <citation type="submission" date="2019-01" db="EMBL/GenBank/DDBJ databases">
        <title>Genome sequencing of strain FW10M-9.</title>
        <authorList>
            <person name="Heo J."/>
            <person name="Kim S.-J."/>
            <person name="Kim J.-S."/>
            <person name="Hong S.-B."/>
            <person name="Kwon S.-W."/>
        </authorList>
    </citation>
    <scope>NUCLEOTIDE SEQUENCE [LARGE SCALE GENOMIC DNA]</scope>
    <source>
        <strain evidence="6 7">FW10M-9</strain>
    </source>
</reference>
<keyword evidence="7" id="KW-1185">Reference proteome</keyword>
<dbReference type="GO" id="GO:0003700">
    <property type="term" value="F:DNA-binding transcription factor activity"/>
    <property type="evidence" value="ECO:0007669"/>
    <property type="project" value="InterPro"/>
</dbReference>
<dbReference type="Gene3D" id="1.10.10.60">
    <property type="entry name" value="Homeodomain-like"/>
    <property type="match status" value="1"/>
</dbReference>